<feature type="region of interest" description="Disordered" evidence="1">
    <location>
        <begin position="1"/>
        <end position="26"/>
    </location>
</feature>
<dbReference type="RefSeq" id="WP_229905455.1">
    <property type="nucleotide sequence ID" value="NZ_BNAR01000016.1"/>
</dbReference>
<gene>
    <name evidence="2" type="ORF">GCM10017774_74690</name>
</gene>
<protein>
    <recommendedName>
        <fullName evidence="4">Excreted virulence factor EspC, type VII ESX diderm</fullName>
    </recommendedName>
</protein>
<sequence>MTTKVSPEQVIAQAQRHDSTADNVSQQLDQLKAQVEATLAASPSAATRALSSTADQWIESVRGAVLSKLREMGQTMRTEVGAQQDQDDTARSSITNVPVAVGNFLGA</sequence>
<accession>A0ABQ3MZY7</accession>
<reference evidence="3" key="1">
    <citation type="journal article" date="2019" name="Int. J. Syst. Evol. Microbiol.">
        <title>The Global Catalogue of Microorganisms (GCM) 10K type strain sequencing project: providing services to taxonomists for standard genome sequencing and annotation.</title>
        <authorList>
            <consortium name="The Broad Institute Genomics Platform"/>
            <consortium name="The Broad Institute Genome Sequencing Center for Infectious Disease"/>
            <person name="Wu L."/>
            <person name="Ma J."/>
        </authorList>
    </citation>
    <scope>NUCLEOTIDE SEQUENCE [LARGE SCALE GENOMIC DNA]</scope>
    <source>
        <strain evidence="3">CGMCC 4.7367</strain>
    </source>
</reference>
<proteinExistence type="predicted"/>
<organism evidence="2 3">
    <name type="scientific">Lentzea cavernae</name>
    <dbReference type="NCBI Taxonomy" id="2020703"/>
    <lineage>
        <taxon>Bacteria</taxon>
        <taxon>Bacillati</taxon>
        <taxon>Actinomycetota</taxon>
        <taxon>Actinomycetes</taxon>
        <taxon>Pseudonocardiales</taxon>
        <taxon>Pseudonocardiaceae</taxon>
        <taxon>Lentzea</taxon>
    </lineage>
</organism>
<dbReference type="Gene3D" id="1.10.287.1060">
    <property type="entry name" value="ESAT-6-like"/>
    <property type="match status" value="1"/>
</dbReference>
<dbReference type="EMBL" id="BNAR01000016">
    <property type="protein sequence ID" value="GHH56504.1"/>
    <property type="molecule type" value="Genomic_DNA"/>
</dbReference>
<keyword evidence="3" id="KW-1185">Reference proteome</keyword>
<dbReference type="InterPro" id="IPR036689">
    <property type="entry name" value="ESAT-6-like_sf"/>
</dbReference>
<evidence type="ECO:0000313" key="3">
    <source>
        <dbReference type="Proteomes" id="UP000605568"/>
    </source>
</evidence>
<dbReference type="Proteomes" id="UP000605568">
    <property type="component" value="Unassembled WGS sequence"/>
</dbReference>
<evidence type="ECO:0008006" key="4">
    <source>
        <dbReference type="Google" id="ProtNLM"/>
    </source>
</evidence>
<dbReference type="SUPFAM" id="SSF140453">
    <property type="entry name" value="EsxAB dimer-like"/>
    <property type="match status" value="1"/>
</dbReference>
<name>A0ABQ3MZY7_9PSEU</name>
<comment type="caution">
    <text evidence="2">The sequence shown here is derived from an EMBL/GenBank/DDBJ whole genome shotgun (WGS) entry which is preliminary data.</text>
</comment>
<evidence type="ECO:0000256" key="1">
    <source>
        <dbReference type="SAM" id="MobiDB-lite"/>
    </source>
</evidence>
<evidence type="ECO:0000313" key="2">
    <source>
        <dbReference type="EMBL" id="GHH56504.1"/>
    </source>
</evidence>